<accession>A0ABU5ZIU4</accession>
<reference evidence="8" key="1">
    <citation type="submission" date="2023-12" db="EMBL/GenBank/DDBJ databases">
        <title>Fervidustalea candida gen. nov., sp. nov., a novel member of the family Paenibacillaceae isolated from a geothermal area.</title>
        <authorList>
            <person name="Li W.-J."/>
            <person name="Jiao J.-Y."/>
            <person name="Chen Y."/>
        </authorList>
    </citation>
    <scope>NUCLEOTIDE SEQUENCE</scope>
    <source>
        <strain evidence="8">SYSU GA230002</strain>
    </source>
</reference>
<feature type="transmembrane region" description="Helical" evidence="6">
    <location>
        <begin position="50"/>
        <end position="77"/>
    </location>
</feature>
<feature type="transmembrane region" description="Helical" evidence="6">
    <location>
        <begin position="199"/>
        <end position="219"/>
    </location>
</feature>
<dbReference type="EMBL" id="JAYJLD010000017">
    <property type="protein sequence ID" value="MEB3102428.1"/>
    <property type="molecule type" value="Genomic_DNA"/>
</dbReference>
<keyword evidence="9" id="KW-1185">Reference proteome</keyword>
<evidence type="ECO:0000256" key="1">
    <source>
        <dbReference type="ARBA" id="ARBA00004141"/>
    </source>
</evidence>
<evidence type="ECO:0000256" key="4">
    <source>
        <dbReference type="ARBA" id="ARBA00022989"/>
    </source>
</evidence>
<name>A0ABU5ZIU4_9BACL</name>
<evidence type="ECO:0000256" key="5">
    <source>
        <dbReference type="ARBA" id="ARBA00023136"/>
    </source>
</evidence>
<proteinExistence type="inferred from homology"/>
<dbReference type="InterPro" id="IPR051790">
    <property type="entry name" value="Cytochrome_c-biogenesis_DsbD"/>
</dbReference>
<evidence type="ECO:0000256" key="6">
    <source>
        <dbReference type="SAM" id="Phobius"/>
    </source>
</evidence>
<dbReference type="PANTHER" id="PTHR31272">
    <property type="entry name" value="CYTOCHROME C-TYPE BIOGENESIS PROTEIN HI_1454-RELATED"/>
    <property type="match status" value="1"/>
</dbReference>
<dbReference type="Pfam" id="PF02683">
    <property type="entry name" value="DsbD_TM"/>
    <property type="match status" value="1"/>
</dbReference>
<comment type="caution">
    <text evidence="8">The sequence shown here is derived from an EMBL/GenBank/DDBJ whole genome shotgun (WGS) entry which is preliminary data.</text>
</comment>
<comment type="subcellular location">
    <subcellularLocation>
        <location evidence="1">Membrane</location>
        <topology evidence="1">Multi-pass membrane protein</topology>
    </subcellularLocation>
</comment>
<dbReference type="RefSeq" id="WP_371754550.1">
    <property type="nucleotide sequence ID" value="NZ_JAYJLD010000017.1"/>
</dbReference>
<keyword evidence="5 6" id="KW-0472">Membrane</keyword>
<evidence type="ECO:0000256" key="2">
    <source>
        <dbReference type="ARBA" id="ARBA00006143"/>
    </source>
</evidence>
<sequence>MENITVWVAFTAGLLSFLSPCVFPLIPAYVSHLTGTMVRDNRIDANKRLLMIRSVSFILGFSVVFMIMGASASIIGQLFAEKRDLIEKIAGLLIIVFGLQMAGILKLKFLMYEKKWDESKIRGKGAWTSLLLGLAFGAGWTPCVGLALSSILLLAGSSETMLSGVFMLFVYSMGMGLPFLLISWLITYSLSVVKRVNKWIPALSVINGWIMIGMGLLLFSGQLQRISAWLTQFGYTF</sequence>
<keyword evidence="4 6" id="KW-1133">Transmembrane helix</keyword>
<feature type="domain" description="Cytochrome C biogenesis protein transmembrane" evidence="7">
    <location>
        <begin position="5"/>
        <end position="220"/>
    </location>
</feature>
<dbReference type="Proteomes" id="UP001310386">
    <property type="component" value="Unassembled WGS sequence"/>
</dbReference>
<comment type="similarity">
    <text evidence="2">Belongs to the DsbD family.</text>
</comment>
<evidence type="ECO:0000259" key="7">
    <source>
        <dbReference type="Pfam" id="PF02683"/>
    </source>
</evidence>
<feature type="transmembrane region" description="Helical" evidence="6">
    <location>
        <begin position="6"/>
        <end position="30"/>
    </location>
</feature>
<feature type="transmembrane region" description="Helical" evidence="6">
    <location>
        <begin position="130"/>
        <end position="155"/>
    </location>
</feature>
<keyword evidence="3 6" id="KW-0812">Transmembrane</keyword>
<protein>
    <submittedName>
        <fullName evidence="8">Cytochrome c biogenesis protein CcdA</fullName>
    </submittedName>
</protein>
<dbReference type="PANTHER" id="PTHR31272:SF4">
    <property type="entry name" value="CYTOCHROME C-TYPE BIOGENESIS PROTEIN HI_1454-RELATED"/>
    <property type="match status" value="1"/>
</dbReference>
<feature type="transmembrane region" description="Helical" evidence="6">
    <location>
        <begin position="161"/>
        <end position="187"/>
    </location>
</feature>
<evidence type="ECO:0000313" key="9">
    <source>
        <dbReference type="Proteomes" id="UP001310386"/>
    </source>
</evidence>
<evidence type="ECO:0000256" key="3">
    <source>
        <dbReference type="ARBA" id="ARBA00022692"/>
    </source>
</evidence>
<feature type="transmembrane region" description="Helical" evidence="6">
    <location>
        <begin position="89"/>
        <end position="109"/>
    </location>
</feature>
<evidence type="ECO:0000313" key="8">
    <source>
        <dbReference type="EMBL" id="MEB3102428.1"/>
    </source>
</evidence>
<gene>
    <name evidence="8" type="ORF">VF724_12225</name>
</gene>
<dbReference type="InterPro" id="IPR003834">
    <property type="entry name" value="Cyt_c_assmbl_TM_dom"/>
</dbReference>
<dbReference type="Gene3D" id="1.20.140.150">
    <property type="match status" value="1"/>
</dbReference>
<organism evidence="8 9">
    <name type="scientific">Ferviditalea candida</name>
    <dbReference type="NCBI Taxonomy" id="3108399"/>
    <lineage>
        <taxon>Bacteria</taxon>
        <taxon>Bacillati</taxon>
        <taxon>Bacillota</taxon>
        <taxon>Bacilli</taxon>
        <taxon>Bacillales</taxon>
        <taxon>Paenibacillaceae</taxon>
        <taxon>Ferviditalea</taxon>
    </lineage>
</organism>